<name>A0A835MLJ0_9ROSI</name>
<dbReference type="FunFam" id="1.25.40.10:FF:000344">
    <property type="entry name" value="Pentatricopeptide repeat-containing protein"/>
    <property type="match status" value="1"/>
</dbReference>
<reference evidence="4 5" key="1">
    <citation type="submission" date="2020-10" db="EMBL/GenBank/DDBJ databases">
        <title>Plant Genome Project.</title>
        <authorList>
            <person name="Zhang R.-G."/>
        </authorList>
    </citation>
    <scope>NUCLEOTIDE SEQUENCE [LARGE SCALE GENOMIC DNA]</scope>
    <source>
        <strain evidence="4">FAFU-HL-1</strain>
        <tissue evidence="4">Leaf</tissue>
    </source>
</reference>
<dbReference type="OrthoDB" id="368909at2759"/>
<dbReference type="Pfam" id="PF01535">
    <property type="entry name" value="PPR"/>
    <property type="match status" value="3"/>
</dbReference>
<dbReference type="InterPro" id="IPR002885">
    <property type="entry name" value="PPR_rpt"/>
</dbReference>
<feature type="domain" description="Sm" evidence="3">
    <location>
        <begin position="21"/>
        <end position="93"/>
    </location>
</feature>
<evidence type="ECO:0000259" key="3">
    <source>
        <dbReference type="SMART" id="SM00651"/>
    </source>
</evidence>
<dbReference type="SMART" id="SM00651">
    <property type="entry name" value="Sm"/>
    <property type="match status" value="1"/>
</dbReference>
<dbReference type="Gene3D" id="1.25.40.10">
    <property type="entry name" value="Tetratricopeptide repeat domain"/>
    <property type="match status" value="1"/>
</dbReference>
<dbReference type="Pfam" id="PF01423">
    <property type="entry name" value="LSM"/>
    <property type="match status" value="1"/>
</dbReference>
<dbReference type="AlphaFoldDB" id="A0A835MLJ0"/>
<protein>
    <recommendedName>
        <fullName evidence="3">Sm domain-containing protein</fullName>
    </recommendedName>
</protein>
<dbReference type="SUPFAM" id="SSF50182">
    <property type="entry name" value="Sm-like ribonucleoproteins"/>
    <property type="match status" value="1"/>
</dbReference>
<dbReference type="GO" id="GO:0031417">
    <property type="term" value="C:NatC complex"/>
    <property type="evidence" value="ECO:0007669"/>
    <property type="project" value="InterPro"/>
</dbReference>
<organism evidence="4 5">
    <name type="scientific">Salix dunnii</name>
    <dbReference type="NCBI Taxonomy" id="1413687"/>
    <lineage>
        <taxon>Eukaryota</taxon>
        <taxon>Viridiplantae</taxon>
        <taxon>Streptophyta</taxon>
        <taxon>Embryophyta</taxon>
        <taxon>Tracheophyta</taxon>
        <taxon>Spermatophyta</taxon>
        <taxon>Magnoliopsida</taxon>
        <taxon>eudicotyledons</taxon>
        <taxon>Gunneridae</taxon>
        <taxon>Pentapetalae</taxon>
        <taxon>rosids</taxon>
        <taxon>fabids</taxon>
        <taxon>Malpighiales</taxon>
        <taxon>Salicaceae</taxon>
        <taxon>Saliceae</taxon>
        <taxon>Salix</taxon>
    </lineage>
</organism>
<sequence>MEMEISSSTQAGESSSSDTVSRARKLLFRRMLVGIKDGRFFLGSFHCIDKQGNIILQDAVEYRNTHRSSPSPMEQRCLGLILIPSSFLKSCSKFMWVDEGKQVQGVIVKMDCVCDIYVVNSLVHFYSVCGSLGDARIVFDEMLARDVVSWTCVISGNVRAGLFDEAVGFFLRMDAEPNAATFVSVLAACGRKGYLCLGKGIHRLIIGRAFGLGLEVSNALMDMYVKFESLLAMVDMYAKCGCIEMAKQIINGMPRKNVLTWNATQIGLVGEGHLYFH</sequence>
<keyword evidence="1" id="KW-0677">Repeat</keyword>
<dbReference type="GO" id="GO:0003723">
    <property type="term" value="F:RNA binding"/>
    <property type="evidence" value="ECO:0007669"/>
    <property type="project" value="InterPro"/>
</dbReference>
<evidence type="ECO:0000313" key="5">
    <source>
        <dbReference type="Proteomes" id="UP000657918"/>
    </source>
</evidence>
<accession>A0A835MLJ0</accession>
<keyword evidence="5" id="KW-1185">Reference proteome</keyword>
<dbReference type="InterPro" id="IPR046960">
    <property type="entry name" value="PPR_At4g14850-like_plant"/>
</dbReference>
<dbReference type="PANTHER" id="PTHR24015:SF548">
    <property type="entry name" value="OS08G0340900 PROTEIN"/>
    <property type="match status" value="1"/>
</dbReference>
<dbReference type="PANTHER" id="PTHR24015">
    <property type="entry name" value="OS07G0578800 PROTEIN-RELATED"/>
    <property type="match status" value="1"/>
</dbReference>
<evidence type="ECO:0000313" key="4">
    <source>
        <dbReference type="EMBL" id="KAF9668314.1"/>
    </source>
</evidence>
<evidence type="ECO:0000256" key="1">
    <source>
        <dbReference type="ARBA" id="ARBA00022737"/>
    </source>
</evidence>
<comment type="caution">
    <text evidence="4">The sequence shown here is derived from an EMBL/GenBank/DDBJ whole genome shotgun (WGS) entry which is preliminary data.</text>
</comment>
<dbReference type="InterPro" id="IPR034110">
    <property type="entry name" value="LSMD1_Sm"/>
</dbReference>
<dbReference type="CDD" id="cd06168">
    <property type="entry name" value="LSMD1"/>
    <property type="match status" value="1"/>
</dbReference>
<dbReference type="Proteomes" id="UP000657918">
    <property type="component" value="Unassembled WGS sequence"/>
</dbReference>
<dbReference type="Gene3D" id="2.30.30.100">
    <property type="match status" value="1"/>
</dbReference>
<dbReference type="EMBL" id="JADGMS010000015">
    <property type="protein sequence ID" value="KAF9668314.1"/>
    <property type="molecule type" value="Genomic_DNA"/>
</dbReference>
<dbReference type="GO" id="GO:0009451">
    <property type="term" value="P:RNA modification"/>
    <property type="evidence" value="ECO:0007669"/>
    <property type="project" value="InterPro"/>
</dbReference>
<proteinExistence type="predicted"/>
<dbReference type="PROSITE" id="PS51375">
    <property type="entry name" value="PPR"/>
    <property type="match status" value="1"/>
</dbReference>
<dbReference type="InterPro" id="IPR001163">
    <property type="entry name" value="Sm_dom_euk/arc"/>
</dbReference>
<dbReference type="InterPro" id="IPR011990">
    <property type="entry name" value="TPR-like_helical_dom_sf"/>
</dbReference>
<gene>
    <name evidence="4" type="ORF">SADUNF_Sadunf15G0115900</name>
</gene>
<evidence type="ECO:0000256" key="2">
    <source>
        <dbReference type="PROSITE-ProRule" id="PRU00708"/>
    </source>
</evidence>
<feature type="repeat" description="PPR" evidence="2">
    <location>
        <begin position="115"/>
        <end position="149"/>
    </location>
</feature>
<dbReference type="InterPro" id="IPR010920">
    <property type="entry name" value="LSM_dom_sf"/>
</dbReference>